<evidence type="ECO:0000256" key="6">
    <source>
        <dbReference type="ARBA" id="ARBA00022729"/>
    </source>
</evidence>
<comment type="caution">
    <text evidence="11">The sequence shown here is derived from an EMBL/GenBank/DDBJ whole genome shotgun (WGS) entry which is preliminary data.</text>
</comment>
<dbReference type="Gene3D" id="2.60.40.2070">
    <property type="match status" value="1"/>
</dbReference>
<evidence type="ECO:0000259" key="9">
    <source>
        <dbReference type="Pfam" id="PF13953"/>
    </source>
</evidence>
<evidence type="ECO:0000256" key="7">
    <source>
        <dbReference type="ARBA" id="ARBA00023136"/>
    </source>
</evidence>
<organism evidence="11 12">
    <name type="scientific">Raoultella lignicola</name>
    <dbReference type="NCBI Taxonomy" id="3040939"/>
    <lineage>
        <taxon>Bacteria</taxon>
        <taxon>Pseudomonadati</taxon>
        <taxon>Pseudomonadota</taxon>
        <taxon>Gammaproteobacteria</taxon>
        <taxon>Enterobacterales</taxon>
        <taxon>Enterobacteriaceae</taxon>
        <taxon>Klebsiella/Raoultella group</taxon>
        <taxon>Raoultella</taxon>
    </lineage>
</organism>
<comment type="similarity">
    <text evidence="2">Belongs to the fimbrial export usher family.</text>
</comment>
<dbReference type="InterPro" id="IPR000015">
    <property type="entry name" value="Fimb_usher"/>
</dbReference>
<dbReference type="Pfam" id="PF13954">
    <property type="entry name" value="PapC_N"/>
    <property type="match status" value="1"/>
</dbReference>
<keyword evidence="7" id="KW-0472">Membrane</keyword>
<dbReference type="InterPro" id="IPR037224">
    <property type="entry name" value="PapC_N_sf"/>
</dbReference>
<comment type="subcellular location">
    <subcellularLocation>
        <location evidence="1">Cell outer membrane</location>
        <topology evidence="1">Multi-pass membrane protein</topology>
    </subcellularLocation>
</comment>
<evidence type="ECO:0000256" key="4">
    <source>
        <dbReference type="ARBA" id="ARBA00022452"/>
    </source>
</evidence>
<evidence type="ECO:0000256" key="5">
    <source>
        <dbReference type="ARBA" id="ARBA00022692"/>
    </source>
</evidence>
<evidence type="ECO:0000256" key="3">
    <source>
        <dbReference type="ARBA" id="ARBA00022448"/>
    </source>
</evidence>
<name>A0ABU9F9X0_9ENTR</name>
<dbReference type="Proteomes" id="UP001312893">
    <property type="component" value="Unassembled WGS sequence"/>
</dbReference>
<reference evidence="11 12" key="1">
    <citation type="submission" date="2024-04" db="EMBL/GenBank/DDBJ databases">
        <title>Two novel Raoultella species associated with bleeding cankers of broadleaf hosts, Raoultella scottia sp. nov. and Raoultella lignicola sp. nov.</title>
        <authorList>
            <person name="Brady C.L."/>
        </authorList>
    </citation>
    <scope>NUCLEOTIDE SEQUENCE [LARGE SCALE GENOMIC DNA]</scope>
    <source>
        <strain evidence="11 12">TW_WC1a.1</strain>
    </source>
</reference>
<dbReference type="Gene3D" id="3.10.20.410">
    <property type="match status" value="1"/>
</dbReference>
<dbReference type="Pfam" id="PF00577">
    <property type="entry name" value="Usher"/>
    <property type="match status" value="1"/>
</dbReference>
<dbReference type="InterPro" id="IPR025949">
    <property type="entry name" value="PapC-like_C"/>
</dbReference>
<keyword evidence="5" id="KW-0812">Transmembrane</keyword>
<keyword evidence="3" id="KW-0813">Transport</keyword>
<keyword evidence="6" id="KW-0732">Signal</keyword>
<keyword evidence="4" id="KW-1134">Transmembrane beta strand</keyword>
<dbReference type="RefSeq" id="WP_227540136.1">
    <property type="nucleotide sequence ID" value="NZ_JARXNK020000103.1"/>
</dbReference>
<keyword evidence="8" id="KW-0998">Cell outer membrane</keyword>
<dbReference type="InterPro" id="IPR025885">
    <property type="entry name" value="PapC_N"/>
</dbReference>
<evidence type="ECO:0000256" key="8">
    <source>
        <dbReference type="ARBA" id="ARBA00023237"/>
    </source>
</evidence>
<dbReference type="PANTHER" id="PTHR30451">
    <property type="entry name" value="OUTER MEMBRANE USHER PROTEIN"/>
    <property type="match status" value="1"/>
</dbReference>
<accession>A0ABU9F9X0</accession>
<feature type="domain" description="PapC-like C-terminal" evidence="9">
    <location>
        <begin position="774"/>
        <end position="829"/>
    </location>
</feature>
<evidence type="ECO:0000259" key="10">
    <source>
        <dbReference type="Pfam" id="PF13954"/>
    </source>
</evidence>
<dbReference type="SUPFAM" id="SSF141729">
    <property type="entry name" value="FimD N-terminal domain-like"/>
    <property type="match status" value="1"/>
</dbReference>
<dbReference type="InterPro" id="IPR043142">
    <property type="entry name" value="PapC-like_C_sf"/>
</dbReference>
<dbReference type="Pfam" id="PF13953">
    <property type="entry name" value="PapC_C"/>
    <property type="match status" value="1"/>
</dbReference>
<dbReference type="PANTHER" id="PTHR30451:SF10">
    <property type="entry name" value="OUTER MEMBRANE USHER PROTEIN YFCU-RELATED"/>
    <property type="match status" value="1"/>
</dbReference>
<evidence type="ECO:0000256" key="1">
    <source>
        <dbReference type="ARBA" id="ARBA00004571"/>
    </source>
</evidence>
<evidence type="ECO:0000313" key="11">
    <source>
        <dbReference type="EMBL" id="MEL0552566.1"/>
    </source>
</evidence>
<dbReference type="InterPro" id="IPR042186">
    <property type="entry name" value="FimD_plug_dom"/>
</dbReference>
<gene>
    <name evidence="11" type="ORF">QFI96_012785</name>
</gene>
<proteinExistence type="inferred from homology"/>
<feature type="domain" description="PapC N-terminal" evidence="10">
    <location>
        <begin position="32"/>
        <end position="191"/>
    </location>
</feature>
<dbReference type="Gene3D" id="2.60.40.3110">
    <property type="match status" value="1"/>
</dbReference>
<keyword evidence="12" id="KW-1185">Reference proteome</keyword>
<dbReference type="EMBL" id="JARXNK020000103">
    <property type="protein sequence ID" value="MEL0552566.1"/>
    <property type="molecule type" value="Genomic_DNA"/>
</dbReference>
<dbReference type="Gene3D" id="2.60.40.2610">
    <property type="entry name" value="Outer membrane usher protein FimD, plug domain"/>
    <property type="match status" value="1"/>
</dbReference>
<protein>
    <submittedName>
        <fullName evidence="11">Fimbria/pilus outer membrane usher protein</fullName>
    </submittedName>
</protein>
<evidence type="ECO:0000313" key="12">
    <source>
        <dbReference type="Proteomes" id="UP001312893"/>
    </source>
</evidence>
<sequence length="849" mass="93220">MKIMNTYPFTVCKVAVVVSLVLSIGKSFALDFNTDVLDSIDRENIDFSRFSQAGYIMPGQYQMLVLVNNQSISPSPYAIDFMEHTLSSDLHKPDQVATPAKPLPQPCLIPEMVERMGLLPSAKLKVTWWHDDQCADLSQLPGVVLHPDPAAGVLKINMPQAWLEYSDATWLPPSRWDKGIPGLLLDYNLNANVNKPYQGQQSQSVNYNGTVGLNVDAWRMRADYQGYLDHTSGSGQGTHSQSDWTRYYLYRAIPNWQAMLTVGESYINSDIFSTWRYTGVSLESDNRMLPPRLRGYAPQVSGVANTNARVVISQQGRILYDSTVPAGLFTIQDLDSSVRGTLDVKVVEQNGQTNTFQVTTAYVPYLTRPGQIRYKLVSGRSRNLQGHDTEGPFFAGGEASWGINNRWSLYGGGTLAGDYNTAAVGLGHDMNRLGTLSADVTQSVAKFNNGPGTLQGKSWRISYSKRFDDINADITFAGYRFSERNYMTMQQYLDARYRHDFTGREKELYTVTLNKNFDDAQTSVSLQYSYQTYWDKINENYYTFSLNRYFDAFGFRNIAAGITASRSQYNGHDNDIVFLRLSVPWGTGSMSYSGSLNNKRLTQTVGYSDVVNNGLDSYSLNTGVSSGGKGQRDSGQASAWYSHSSPLANVSMNAAAVQDSYTSFGMSLSGGATVTTKGAALHAGGLNGGTRLLVDTDGIAGVPVNGGRVLTNRWGIGVLTDVNSYYRNTTSVDLNRLPDDMEATRSVVESALTEGAIGYRQFEVLKGQRLFAVLSMSDGSHPPFGASVSNAKGRELGMVGDAGLAWLTGVNPGESLAVKWDAQSQCVVTIPPQLLPQSQLLLPCQKGDQ</sequence>
<evidence type="ECO:0000256" key="2">
    <source>
        <dbReference type="ARBA" id="ARBA00008064"/>
    </source>
</evidence>